<dbReference type="RefSeq" id="WP_323076359.1">
    <property type="nucleotide sequence ID" value="NZ_CBCSKM010000006.1"/>
</dbReference>
<accession>A0ABU5PHE3</accession>
<protein>
    <submittedName>
        <fullName evidence="1">Transcriptional regulator</fullName>
    </submittedName>
</protein>
<dbReference type="Gene3D" id="3.30.70.270">
    <property type="match status" value="1"/>
</dbReference>
<reference evidence="1 2" key="1">
    <citation type="submission" date="2023-12" db="EMBL/GenBank/DDBJ databases">
        <title>Whole genome sequencing of Paenibacillus phoenicis isolated from the Phoenix Mars Lander spacecraft assembly facility.</title>
        <authorList>
            <person name="Garcia A."/>
            <person name="Venkateswaran K."/>
        </authorList>
    </citation>
    <scope>NUCLEOTIDE SEQUENCE [LARGE SCALE GENOMIC DNA]</scope>
    <source>
        <strain evidence="1 2">3PO2SA</strain>
    </source>
</reference>
<evidence type="ECO:0000313" key="2">
    <source>
        <dbReference type="Proteomes" id="UP001292216"/>
    </source>
</evidence>
<organism evidence="1 2">
    <name type="scientific">Paenibacillus phoenicis</name>
    <dbReference type="NCBI Taxonomy" id="554117"/>
    <lineage>
        <taxon>Bacteria</taxon>
        <taxon>Bacillati</taxon>
        <taxon>Bacillota</taxon>
        <taxon>Bacilli</taxon>
        <taxon>Bacillales</taxon>
        <taxon>Paenibacillaceae</taxon>
        <taxon>Paenibacillus</taxon>
    </lineage>
</organism>
<evidence type="ECO:0000313" key="1">
    <source>
        <dbReference type="EMBL" id="MEA3569122.1"/>
    </source>
</evidence>
<dbReference type="Proteomes" id="UP001292216">
    <property type="component" value="Unassembled WGS sequence"/>
</dbReference>
<comment type="caution">
    <text evidence="1">The sequence shown here is derived from an EMBL/GenBank/DDBJ whole genome shotgun (WGS) entry which is preliminary data.</text>
</comment>
<name>A0ABU5PHE3_9BACL</name>
<sequence length="440" mass="49171">MNLNVAVIGPSDLVDKVVEVGSLFQELTMIPTPYSHEQETLGVVARVREQADILLFTGPIPYHLALDREPGVPMLHVQYSGTALYKVLFDFYRSRLFDLEEEIRISADVLLLHELEEQLGELGLMHRKIYVKPYSTGIHHEDLVAFHYNLWSRGLVHATVTCLTSVYQQLVELGVPAFRVVPTQSAIRDALNRALLEGKSLRLSSNQMAIGILSIDHFERVVKEAASDYEIQRKKIILQQILIDFGEETQSLINWTDSNEVSFITTRGIIEQVTRKFEQAPLLLEVMERLQWKASIGIGLGRTANEAEGKAREALLKAKTSGGGNCFLMMQDGQVYGPMGSELTLKYSARSEDPELISMAKKAGLSVGTLNRLISLCRRLDSSTLTAAQLAEGFGITLRSARRIMAALEKYELATIVGEEQPVGRGRPRQIYALHIDGFF</sequence>
<dbReference type="EMBL" id="JAYERP010000001">
    <property type="protein sequence ID" value="MEA3569122.1"/>
    <property type="molecule type" value="Genomic_DNA"/>
</dbReference>
<proteinExistence type="predicted"/>
<keyword evidence="2" id="KW-1185">Reference proteome</keyword>
<gene>
    <name evidence="1" type="ORF">U9M73_03835</name>
</gene>
<dbReference type="InterPro" id="IPR043128">
    <property type="entry name" value="Rev_trsase/Diguanyl_cyclase"/>
</dbReference>